<dbReference type="EMBL" id="JQ713564">
    <property type="protein sequence ID" value="AFH54820.1"/>
    <property type="molecule type" value="Genomic_DNA"/>
</dbReference>
<evidence type="ECO:0000256" key="4">
    <source>
        <dbReference type="ARBA" id="ARBA00022692"/>
    </source>
</evidence>
<keyword evidence="5" id="KW-1278">Translocase</keyword>
<evidence type="ECO:0000256" key="3">
    <source>
        <dbReference type="ARBA" id="ARBA00016612"/>
    </source>
</evidence>
<feature type="transmembrane region" description="Helical" evidence="11">
    <location>
        <begin position="31"/>
        <end position="49"/>
    </location>
</feature>
<keyword evidence="8 11" id="KW-0472">Membrane</keyword>
<feature type="transmembrane region" description="Helical" evidence="11">
    <location>
        <begin position="6"/>
        <end position="24"/>
    </location>
</feature>
<comment type="similarity">
    <text evidence="2">Belongs to the complex I subunit 4L family.</text>
</comment>
<evidence type="ECO:0000313" key="12">
    <source>
        <dbReference type="EMBL" id="AFH54820.1"/>
    </source>
</evidence>
<evidence type="ECO:0000256" key="10">
    <source>
        <dbReference type="ARBA" id="ARBA00049551"/>
    </source>
</evidence>
<proteinExistence type="inferred from homology"/>
<keyword evidence="12" id="KW-0496">Mitochondrion</keyword>
<dbReference type="Gene3D" id="1.10.287.3510">
    <property type="match status" value="1"/>
</dbReference>
<evidence type="ECO:0000256" key="5">
    <source>
        <dbReference type="ARBA" id="ARBA00022967"/>
    </source>
</evidence>
<accession>I6PD50</accession>
<dbReference type="AlphaFoldDB" id="I6PD50"/>
<feature type="transmembrane region" description="Helical" evidence="11">
    <location>
        <begin position="55"/>
        <end position="76"/>
    </location>
</feature>
<dbReference type="InterPro" id="IPR039428">
    <property type="entry name" value="NUOK/Mnh_C1-like"/>
</dbReference>
<geneLocation type="mitochondrion" evidence="12"/>
<gene>
    <name evidence="12" type="primary">nad4L</name>
</gene>
<dbReference type="GO" id="GO:0008137">
    <property type="term" value="F:NADH dehydrogenase (ubiquinone) activity"/>
    <property type="evidence" value="ECO:0007669"/>
    <property type="project" value="UniProtKB-EC"/>
</dbReference>
<dbReference type="GO" id="GO:0016020">
    <property type="term" value="C:membrane"/>
    <property type="evidence" value="ECO:0007669"/>
    <property type="project" value="UniProtKB-SubCell"/>
</dbReference>
<evidence type="ECO:0000256" key="11">
    <source>
        <dbReference type="SAM" id="Phobius"/>
    </source>
</evidence>
<evidence type="ECO:0000256" key="2">
    <source>
        <dbReference type="ARBA" id="ARBA00010519"/>
    </source>
</evidence>
<name>I6PD50_9MYRI</name>
<protein>
    <recommendedName>
        <fullName evidence="3">NADH-ubiquinone oxidoreductase chain 4L</fullName>
    </recommendedName>
    <alternativeName>
        <fullName evidence="9">NADH dehydrogenase subunit 4L</fullName>
    </alternativeName>
</protein>
<sequence>MMIYFFMMMVGVLIYVTNYKHVLIMLMSLEYMLLVVFMMLVECLCMLGGENQFLLIYIVFIVCESAVALGVLVTMIRNFGNDYFSSLCLLSC</sequence>
<comment type="subcellular location">
    <subcellularLocation>
        <location evidence="1">Membrane</location>
        <topology evidence="1">Multi-pass membrane protein</topology>
    </subcellularLocation>
</comment>
<keyword evidence="6 11" id="KW-1133">Transmembrane helix</keyword>
<dbReference type="Pfam" id="PF00420">
    <property type="entry name" value="Oxidored_q2"/>
    <property type="match status" value="1"/>
</dbReference>
<evidence type="ECO:0000256" key="8">
    <source>
        <dbReference type="ARBA" id="ARBA00023136"/>
    </source>
</evidence>
<evidence type="ECO:0000256" key="1">
    <source>
        <dbReference type="ARBA" id="ARBA00004141"/>
    </source>
</evidence>
<comment type="catalytic activity">
    <reaction evidence="10">
        <text>a ubiquinone + NADH + 5 H(+)(in) = a ubiquinol + NAD(+) + 4 H(+)(out)</text>
        <dbReference type="Rhea" id="RHEA:29091"/>
        <dbReference type="Rhea" id="RHEA-COMP:9565"/>
        <dbReference type="Rhea" id="RHEA-COMP:9566"/>
        <dbReference type="ChEBI" id="CHEBI:15378"/>
        <dbReference type="ChEBI" id="CHEBI:16389"/>
        <dbReference type="ChEBI" id="CHEBI:17976"/>
        <dbReference type="ChEBI" id="CHEBI:57540"/>
        <dbReference type="ChEBI" id="CHEBI:57945"/>
        <dbReference type="EC" id="7.1.1.2"/>
    </reaction>
</comment>
<reference evidence="12" key="1">
    <citation type="journal article" date="2012" name="Mitochondrial DNA">
        <title>The complete mitochondrial genome of the giant pill millipede, Sphaerotheriidae sp. (Myriapoda: Diplopoda: Sphaerotheriida).</title>
        <authorList>
            <person name="Dong Y."/>
            <person name="Xu J.J."/>
            <person name="Hao S.J."/>
            <person name="Sun H.Y."/>
        </authorList>
    </citation>
    <scope>NUCLEOTIDE SEQUENCE</scope>
</reference>
<keyword evidence="7" id="KW-0520">NAD</keyword>
<evidence type="ECO:0000256" key="9">
    <source>
        <dbReference type="ARBA" id="ARBA00031586"/>
    </source>
</evidence>
<organism evidence="12">
    <name type="scientific">Sphaerotheriidae sp. HYS-2012</name>
    <dbReference type="NCBI Taxonomy" id="1170231"/>
    <lineage>
        <taxon>Eukaryota</taxon>
        <taxon>Metazoa</taxon>
        <taxon>Ecdysozoa</taxon>
        <taxon>Arthropoda</taxon>
        <taxon>Myriapoda</taxon>
        <taxon>Diplopoda</taxon>
        <taxon>Helminthomorpha</taxon>
        <taxon>Sphaerotheriida</taxon>
        <taxon>Sphaerotheriidae</taxon>
    </lineage>
</organism>
<evidence type="ECO:0000256" key="7">
    <source>
        <dbReference type="ARBA" id="ARBA00023027"/>
    </source>
</evidence>
<evidence type="ECO:0000256" key="6">
    <source>
        <dbReference type="ARBA" id="ARBA00022989"/>
    </source>
</evidence>
<keyword evidence="4 11" id="KW-0812">Transmembrane</keyword>